<dbReference type="Proteomes" id="UP000283095">
    <property type="component" value="Chromosome"/>
</dbReference>
<dbReference type="RefSeq" id="WP_127759901.1">
    <property type="nucleotide sequence ID" value="NZ_CP026095.1"/>
</dbReference>
<gene>
    <name evidence="3" type="ORF">BAOM_1815</name>
</gene>
<evidence type="ECO:0000259" key="2">
    <source>
        <dbReference type="Pfam" id="PF13157"/>
    </source>
</evidence>
<dbReference type="InterPro" id="IPR025055">
    <property type="entry name" value="Ena_core"/>
</dbReference>
<dbReference type="OrthoDB" id="2680078at2"/>
<accession>A0A3Q9RLR6</accession>
<reference evidence="3 4" key="1">
    <citation type="submission" date="2018-01" db="EMBL/GenBank/DDBJ databases">
        <title>Bacillus asahii Genome sequencing and assembly.</title>
        <authorList>
            <person name="Jiang H."/>
            <person name="Feng Y."/>
            <person name="Zhao F."/>
            <person name="Lin X."/>
        </authorList>
    </citation>
    <scope>NUCLEOTIDE SEQUENCE [LARGE SCALE GENOMIC DNA]</scope>
    <source>
        <strain evidence="3 4">OM18</strain>
    </source>
</reference>
<dbReference type="AlphaFoldDB" id="A0A3Q9RLR6"/>
<sequence length="135" mass="14552">MDVQSNSHISPPPLSSLSLFPRKSNLPEPQLVADEIGGVIVQNCDGKYVEYWRAIGMASLPSGSLTVKNNCGCIMKVRADTDGDGKADTTLFTLTEINQTKSVTLKTISNLEISCRGGSGQKANGHYSMKVRYVT</sequence>
<evidence type="ECO:0000313" key="4">
    <source>
        <dbReference type="Proteomes" id="UP000283095"/>
    </source>
</evidence>
<evidence type="ECO:0000256" key="1">
    <source>
        <dbReference type="SAM" id="MobiDB-lite"/>
    </source>
</evidence>
<dbReference type="KEGG" id="pasa:BAOM_1815"/>
<proteinExistence type="predicted"/>
<dbReference type="Pfam" id="PF13157">
    <property type="entry name" value="Enas"/>
    <property type="match status" value="1"/>
</dbReference>
<organism evidence="3 4">
    <name type="scientific">Peribacillus asahii</name>
    <dbReference type="NCBI Taxonomy" id="228899"/>
    <lineage>
        <taxon>Bacteria</taxon>
        <taxon>Bacillati</taxon>
        <taxon>Bacillota</taxon>
        <taxon>Bacilli</taxon>
        <taxon>Bacillales</taxon>
        <taxon>Bacillaceae</taxon>
        <taxon>Peribacillus</taxon>
    </lineage>
</organism>
<feature type="region of interest" description="Disordered" evidence="1">
    <location>
        <begin position="1"/>
        <end position="20"/>
    </location>
</feature>
<name>A0A3Q9RLR6_9BACI</name>
<dbReference type="EMBL" id="CP026095">
    <property type="protein sequence ID" value="AZV42425.1"/>
    <property type="molecule type" value="Genomic_DNA"/>
</dbReference>
<protein>
    <recommendedName>
        <fullName evidence="2">Endospore appendages core domain-containing protein</fullName>
    </recommendedName>
</protein>
<feature type="domain" description="Endospore appendages core" evidence="2">
    <location>
        <begin position="29"/>
        <end position="133"/>
    </location>
</feature>
<evidence type="ECO:0000313" key="3">
    <source>
        <dbReference type="EMBL" id="AZV42425.1"/>
    </source>
</evidence>